<evidence type="ECO:0000259" key="13">
    <source>
        <dbReference type="PROSITE" id="PS51462"/>
    </source>
</evidence>
<evidence type="ECO:0000256" key="2">
    <source>
        <dbReference type="ARBA" id="ARBA00005582"/>
    </source>
</evidence>
<dbReference type="SUPFAM" id="SSF55811">
    <property type="entry name" value="Nudix"/>
    <property type="match status" value="1"/>
</dbReference>
<proteinExistence type="inferred from homology"/>
<keyword evidence="3" id="KW-0515">Mutator protein</keyword>
<evidence type="ECO:0000256" key="10">
    <source>
        <dbReference type="ARBA" id="ARBA00035861"/>
    </source>
</evidence>
<dbReference type="PANTHER" id="PTHR47707:SF1">
    <property type="entry name" value="NUDIX HYDROLASE FAMILY PROTEIN"/>
    <property type="match status" value="1"/>
</dbReference>
<dbReference type="Pfam" id="PF00293">
    <property type="entry name" value="NUDIX"/>
    <property type="match status" value="1"/>
</dbReference>
<evidence type="ECO:0000256" key="9">
    <source>
        <dbReference type="ARBA" id="ARBA00023204"/>
    </source>
</evidence>
<comment type="similarity">
    <text evidence="2 12">Belongs to the Nudix hydrolase family.</text>
</comment>
<dbReference type="RefSeq" id="WP_310256395.1">
    <property type="nucleotide sequence ID" value="NZ_JAVDWA010000001.1"/>
</dbReference>
<comment type="cofactor">
    <cofactor evidence="1">
        <name>Mg(2+)</name>
        <dbReference type="ChEBI" id="CHEBI:18420"/>
    </cofactor>
</comment>
<evidence type="ECO:0000313" key="14">
    <source>
        <dbReference type="EMBL" id="MDR7071703.1"/>
    </source>
</evidence>
<dbReference type="PANTHER" id="PTHR47707">
    <property type="entry name" value="8-OXO-DGTP DIPHOSPHATASE"/>
    <property type="match status" value="1"/>
</dbReference>
<dbReference type="PROSITE" id="PS51462">
    <property type="entry name" value="NUDIX"/>
    <property type="match status" value="1"/>
</dbReference>
<dbReference type="EMBL" id="JAVDWA010000001">
    <property type="protein sequence ID" value="MDR7071703.1"/>
    <property type="molecule type" value="Genomic_DNA"/>
</dbReference>
<accession>A0ABU1TWW7</accession>
<dbReference type="InterPro" id="IPR015797">
    <property type="entry name" value="NUDIX_hydrolase-like_dom_sf"/>
</dbReference>
<keyword evidence="7 12" id="KW-0378">Hydrolase</keyword>
<evidence type="ECO:0000256" key="11">
    <source>
        <dbReference type="ARBA" id="ARBA00038905"/>
    </source>
</evidence>
<dbReference type="Gene3D" id="3.90.79.10">
    <property type="entry name" value="Nucleoside Triphosphate Pyrophosphohydrolase"/>
    <property type="match status" value="1"/>
</dbReference>
<comment type="caution">
    <text evidence="14">The sequence shown here is derived from an EMBL/GenBank/DDBJ whole genome shotgun (WGS) entry which is preliminary data.</text>
</comment>
<keyword evidence="15" id="KW-1185">Reference proteome</keyword>
<evidence type="ECO:0000256" key="5">
    <source>
        <dbReference type="ARBA" id="ARBA00022723"/>
    </source>
</evidence>
<keyword evidence="6" id="KW-0227">DNA damage</keyword>
<keyword evidence="5" id="KW-0479">Metal-binding</keyword>
<evidence type="ECO:0000256" key="7">
    <source>
        <dbReference type="ARBA" id="ARBA00022801"/>
    </source>
</evidence>
<dbReference type="Proteomes" id="UP001258181">
    <property type="component" value="Unassembled WGS sequence"/>
</dbReference>
<reference evidence="14 15" key="1">
    <citation type="submission" date="2023-07" db="EMBL/GenBank/DDBJ databases">
        <title>Sorghum-associated microbial communities from plants grown in Nebraska, USA.</title>
        <authorList>
            <person name="Schachtman D."/>
        </authorList>
    </citation>
    <scope>NUCLEOTIDE SEQUENCE [LARGE SCALE GENOMIC DNA]</scope>
    <source>
        <strain evidence="14 15">BE211</strain>
    </source>
</reference>
<dbReference type="EC" id="3.6.1.55" evidence="11"/>
<dbReference type="PROSITE" id="PS00893">
    <property type="entry name" value="NUDIX_BOX"/>
    <property type="match status" value="1"/>
</dbReference>
<evidence type="ECO:0000313" key="15">
    <source>
        <dbReference type="Proteomes" id="UP001258181"/>
    </source>
</evidence>
<organism evidence="14 15">
    <name type="scientific">Fictibacillus barbaricus</name>
    <dbReference type="NCBI Taxonomy" id="182136"/>
    <lineage>
        <taxon>Bacteria</taxon>
        <taxon>Bacillati</taxon>
        <taxon>Bacillota</taxon>
        <taxon>Bacilli</taxon>
        <taxon>Bacillales</taxon>
        <taxon>Fictibacillaceae</taxon>
        <taxon>Fictibacillus</taxon>
    </lineage>
</organism>
<evidence type="ECO:0000256" key="12">
    <source>
        <dbReference type="RuleBase" id="RU003476"/>
    </source>
</evidence>
<dbReference type="InterPro" id="IPR020476">
    <property type="entry name" value="Nudix_hydrolase"/>
</dbReference>
<protein>
    <recommendedName>
        <fullName evidence="11">8-oxo-dGTP diphosphatase</fullName>
        <ecNumber evidence="11">3.6.1.55</ecNumber>
    </recommendedName>
</protein>
<keyword evidence="4" id="KW-0235">DNA replication</keyword>
<evidence type="ECO:0000256" key="6">
    <source>
        <dbReference type="ARBA" id="ARBA00022763"/>
    </source>
</evidence>
<dbReference type="PRINTS" id="PR00502">
    <property type="entry name" value="NUDIXFAMILY"/>
</dbReference>
<dbReference type="GO" id="GO:0035539">
    <property type="term" value="F:8-oxo-7,8-dihydrodeoxyguanosine triphosphate pyrophosphatase activity"/>
    <property type="evidence" value="ECO:0007669"/>
    <property type="project" value="UniProtKB-EC"/>
</dbReference>
<comment type="catalytic activity">
    <reaction evidence="10">
        <text>8-oxo-dGTP + H2O = 8-oxo-dGMP + diphosphate + H(+)</text>
        <dbReference type="Rhea" id="RHEA:31575"/>
        <dbReference type="ChEBI" id="CHEBI:15377"/>
        <dbReference type="ChEBI" id="CHEBI:15378"/>
        <dbReference type="ChEBI" id="CHEBI:33019"/>
        <dbReference type="ChEBI" id="CHEBI:63224"/>
        <dbReference type="ChEBI" id="CHEBI:77896"/>
        <dbReference type="EC" id="3.6.1.55"/>
    </reaction>
</comment>
<dbReference type="InterPro" id="IPR000086">
    <property type="entry name" value="NUDIX_hydrolase_dom"/>
</dbReference>
<gene>
    <name evidence="14" type="ORF">J2X07_000678</name>
</gene>
<feature type="domain" description="Nudix hydrolase" evidence="13">
    <location>
        <begin position="6"/>
        <end position="133"/>
    </location>
</feature>
<evidence type="ECO:0000256" key="3">
    <source>
        <dbReference type="ARBA" id="ARBA00022457"/>
    </source>
</evidence>
<evidence type="ECO:0000256" key="8">
    <source>
        <dbReference type="ARBA" id="ARBA00022842"/>
    </source>
</evidence>
<dbReference type="InterPro" id="IPR020084">
    <property type="entry name" value="NUDIX_hydrolase_CS"/>
</dbReference>
<dbReference type="InterPro" id="IPR047127">
    <property type="entry name" value="MutT-like"/>
</dbReference>
<evidence type="ECO:0000256" key="1">
    <source>
        <dbReference type="ARBA" id="ARBA00001946"/>
    </source>
</evidence>
<dbReference type="CDD" id="cd04699">
    <property type="entry name" value="NUDIX_MutT_Nudt1"/>
    <property type="match status" value="1"/>
</dbReference>
<keyword evidence="8" id="KW-0460">Magnesium</keyword>
<evidence type="ECO:0000256" key="4">
    <source>
        <dbReference type="ARBA" id="ARBA00022705"/>
    </source>
</evidence>
<keyword evidence="9" id="KW-0234">DNA repair</keyword>
<sequence length="139" mass="15951">MIAAEIMDVVVKGIIFHNGKMLIFKRSDDDEFGASTWEFVGGKVEFEEELEAALIRETKEESGLDITVDKLLYATSFQTTPSRKVILLKYICKSESDNVMISHEHSDYRWVTSAELRQYLPSHIMADLKKNHFFSTQAI</sequence>
<name>A0ABU1TWW7_9BACL</name>